<gene>
    <name evidence="11" type="primary">nadC</name>
    <name evidence="11" type="ORF">NCTC11421_00126</name>
</gene>
<dbReference type="PIRSF" id="PIRSF006250">
    <property type="entry name" value="NadC_ModD"/>
    <property type="match status" value="1"/>
</dbReference>
<dbReference type="InterPro" id="IPR013785">
    <property type="entry name" value="Aldolase_TIM"/>
</dbReference>
<accession>A0A378VUV4</accession>
<keyword evidence="6 7" id="KW-0808">Transferase</keyword>
<dbReference type="AlphaFoldDB" id="A0A378VUV4"/>
<evidence type="ECO:0000259" key="9">
    <source>
        <dbReference type="Pfam" id="PF01729"/>
    </source>
</evidence>
<dbReference type="Pfam" id="PF01729">
    <property type="entry name" value="QRPTase_C"/>
    <property type="match status" value="1"/>
</dbReference>
<dbReference type="GO" id="GO:0005737">
    <property type="term" value="C:cytoplasm"/>
    <property type="evidence" value="ECO:0007669"/>
    <property type="project" value="TreeGrafter"/>
</dbReference>
<comment type="pathway">
    <text evidence="1">Cofactor biosynthesis; NAD(+) biosynthesis; nicotinate D-ribonucleotide from quinolinate: step 1/1.</text>
</comment>
<keyword evidence="5 7" id="KW-0328">Glycosyltransferase</keyword>
<evidence type="ECO:0000256" key="3">
    <source>
        <dbReference type="ARBA" id="ARBA00011944"/>
    </source>
</evidence>
<evidence type="ECO:0000256" key="7">
    <source>
        <dbReference type="PIRNR" id="PIRNR006250"/>
    </source>
</evidence>
<evidence type="ECO:0000259" key="10">
    <source>
        <dbReference type="Pfam" id="PF02749"/>
    </source>
</evidence>
<evidence type="ECO:0000256" key="2">
    <source>
        <dbReference type="ARBA" id="ARBA00009400"/>
    </source>
</evidence>
<dbReference type="Gene3D" id="3.90.1170.20">
    <property type="entry name" value="Quinolinate phosphoribosyl transferase, N-terminal domain"/>
    <property type="match status" value="1"/>
</dbReference>
<evidence type="ECO:0000313" key="11">
    <source>
        <dbReference type="EMBL" id="SUA20048.1"/>
    </source>
</evidence>
<sequence length="275" mass="29646">MVEQALSEDLGRRGDITSAAVIAPDKTAKLFLISREDGVIAGMDLARLAFQTMDPCVRFQAEIQDGQAVRAGQTLAAVEGNARALLAAERTALNYLTHLSGIATATARAVAEVAEYGTDIVCSRKPSPCCASCKIRRQGGRRREPPHGFGRRRAHQRQPPRLLRQHRPSRSAGKQAVGPLTCVEIEVDTLAQLDEAIAAGAERILLDNMDDETLKEAANRCHTQTVHPHTVYCEASGGIGFDRLKRVAQTGVDGIALGYLTHSSRSLDIGLDFVA</sequence>
<dbReference type="Pfam" id="PF02749">
    <property type="entry name" value="QRPTase_N"/>
    <property type="match status" value="1"/>
</dbReference>
<dbReference type="SUPFAM" id="SSF54675">
    <property type="entry name" value="Nicotinate/Quinolinate PRTase N-terminal domain-like"/>
    <property type="match status" value="1"/>
</dbReference>
<keyword evidence="4" id="KW-0662">Pyridine nucleotide biosynthesis</keyword>
<dbReference type="InterPro" id="IPR027277">
    <property type="entry name" value="NadC/ModD"/>
</dbReference>
<feature type="domain" description="Quinolinate phosphoribosyl transferase C-terminal" evidence="9">
    <location>
        <begin position="175"/>
        <end position="272"/>
    </location>
</feature>
<dbReference type="Gene3D" id="3.20.20.70">
    <property type="entry name" value="Aldolase class I"/>
    <property type="match status" value="1"/>
</dbReference>
<evidence type="ECO:0000256" key="8">
    <source>
        <dbReference type="SAM" id="MobiDB-lite"/>
    </source>
</evidence>
<comment type="similarity">
    <text evidence="2 7">Belongs to the NadC/ModD family.</text>
</comment>
<evidence type="ECO:0000256" key="6">
    <source>
        <dbReference type="ARBA" id="ARBA00022679"/>
    </source>
</evidence>
<dbReference type="GO" id="GO:0004514">
    <property type="term" value="F:nicotinate-nucleotide diphosphorylase (carboxylating) activity"/>
    <property type="evidence" value="ECO:0007669"/>
    <property type="project" value="UniProtKB-EC"/>
</dbReference>
<dbReference type="PANTHER" id="PTHR32179">
    <property type="entry name" value="NICOTINATE-NUCLEOTIDE PYROPHOSPHORYLASE [CARBOXYLATING]"/>
    <property type="match status" value="1"/>
</dbReference>
<evidence type="ECO:0000256" key="5">
    <source>
        <dbReference type="ARBA" id="ARBA00022676"/>
    </source>
</evidence>
<dbReference type="GO" id="GO:0009435">
    <property type="term" value="P:NAD+ biosynthetic process"/>
    <property type="evidence" value="ECO:0007669"/>
    <property type="project" value="InterPro"/>
</dbReference>
<name>A0A378VUV4_NEIGO</name>
<evidence type="ECO:0000256" key="4">
    <source>
        <dbReference type="ARBA" id="ARBA00022642"/>
    </source>
</evidence>
<dbReference type="SUPFAM" id="SSF51690">
    <property type="entry name" value="Nicotinate/Quinolinate PRTase C-terminal domain-like"/>
    <property type="match status" value="1"/>
</dbReference>
<dbReference type="InterPro" id="IPR037128">
    <property type="entry name" value="Quinolinate_PRibosylTase_N_sf"/>
</dbReference>
<dbReference type="PANTHER" id="PTHR32179:SF3">
    <property type="entry name" value="NICOTINATE-NUCLEOTIDE PYROPHOSPHORYLASE [CARBOXYLATING]"/>
    <property type="match status" value="1"/>
</dbReference>
<organism evidence="11">
    <name type="scientific">Neisseria gonorrhoeae</name>
    <dbReference type="NCBI Taxonomy" id="485"/>
    <lineage>
        <taxon>Bacteria</taxon>
        <taxon>Pseudomonadati</taxon>
        <taxon>Pseudomonadota</taxon>
        <taxon>Betaproteobacteria</taxon>
        <taxon>Neisseriales</taxon>
        <taxon>Neisseriaceae</taxon>
        <taxon>Neisseria</taxon>
    </lineage>
</organism>
<dbReference type="EMBL" id="UGRI01000001">
    <property type="protein sequence ID" value="SUA20048.1"/>
    <property type="molecule type" value="Genomic_DNA"/>
</dbReference>
<dbReference type="InterPro" id="IPR022412">
    <property type="entry name" value="Quinolinate_PRibosylTrfase_N"/>
</dbReference>
<evidence type="ECO:0000256" key="1">
    <source>
        <dbReference type="ARBA" id="ARBA00004893"/>
    </source>
</evidence>
<dbReference type="InterPro" id="IPR036068">
    <property type="entry name" value="Nicotinate_pribotase-like_C"/>
</dbReference>
<dbReference type="FunFam" id="3.90.1170.20:FF:000001">
    <property type="entry name" value="Nicotinate-nucleotide diphosphorylase (Carboxylating)"/>
    <property type="match status" value="1"/>
</dbReference>
<feature type="compositionally biased region" description="Basic residues" evidence="8">
    <location>
        <begin position="149"/>
        <end position="169"/>
    </location>
</feature>
<proteinExistence type="inferred from homology"/>
<protein>
    <recommendedName>
        <fullName evidence="3">nicotinate-nucleotide diphosphorylase (carboxylating)</fullName>
        <ecNumber evidence="3">2.4.2.19</ecNumber>
    </recommendedName>
</protein>
<dbReference type="InterPro" id="IPR002638">
    <property type="entry name" value="Quinolinate_PRibosylTrfase_C"/>
</dbReference>
<feature type="region of interest" description="Disordered" evidence="8">
    <location>
        <begin position="137"/>
        <end position="175"/>
    </location>
</feature>
<dbReference type="EC" id="2.4.2.19" evidence="3"/>
<dbReference type="GO" id="GO:0034213">
    <property type="term" value="P:quinolinate catabolic process"/>
    <property type="evidence" value="ECO:0007669"/>
    <property type="project" value="TreeGrafter"/>
</dbReference>
<reference evidence="11" key="1">
    <citation type="submission" date="2018-06" db="EMBL/GenBank/DDBJ databases">
        <authorList>
            <consortium name="Pathogen Informatics"/>
            <person name="Doyle S."/>
        </authorList>
    </citation>
    <scope>NUCLEOTIDE SEQUENCE [LARGE SCALE GENOMIC DNA]</scope>
    <source>
        <strain evidence="11">NCTC11421</strain>
    </source>
</reference>
<feature type="domain" description="Quinolinate phosphoribosyl transferase N-terminal" evidence="10">
    <location>
        <begin position="15"/>
        <end position="100"/>
    </location>
</feature>